<gene>
    <name evidence="2" type="ordered locus">Pden_1371</name>
</gene>
<accession>A1B1S8</accession>
<dbReference type="EnsemblBacteria" id="ABL69472">
    <property type="protein sequence ID" value="ABL69472"/>
    <property type="gene ID" value="Pden_1371"/>
</dbReference>
<evidence type="ECO:0000313" key="2">
    <source>
        <dbReference type="EMBL" id="ABL69472.1"/>
    </source>
</evidence>
<name>A1B1S8_PARDP</name>
<dbReference type="EMBL" id="CP000489">
    <property type="protein sequence ID" value="ABL69472.1"/>
    <property type="molecule type" value="Genomic_DNA"/>
</dbReference>
<feature type="compositionally biased region" description="Basic and acidic residues" evidence="1">
    <location>
        <begin position="47"/>
        <end position="58"/>
    </location>
</feature>
<sequence>MTDWLDISPECGEDCRVIMAKPMRWRAAEINVGAGQPVAEPQVADAGRSEPQDVADDRKDSAIFRVELEERQPDFTTLNQGDEGTIAGHGPHGAFRVIRFDTQKRAGLRRVDQIDAGQEARRDADFVRGVSRRHAISPWERPGSASRRS</sequence>
<organism evidence="2 3">
    <name type="scientific">Paracoccus denitrificans (strain Pd 1222)</name>
    <dbReference type="NCBI Taxonomy" id="318586"/>
    <lineage>
        <taxon>Bacteria</taxon>
        <taxon>Pseudomonadati</taxon>
        <taxon>Pseudomonadota</taxon>
        <taxon>Alphaproteobacteria</taxon>
        <taxon>Rhodobacterales</taxon>
        <taxon>Paracoccaceae</taxon>
        <taxon>Paracoccus</taxon>
    </lineage>
</organism>
<keyword evidence="3" id="KW-1185">Reference proteome</keyword>
<dbReference type="AlphaFoldDB" id="A1B1S8"/>
<dbReference type="HOGENOM" id="CLU_1747870_0_0_5"/>
<feature type="region of interest" description="Disordered" evidence="1">
    <location>
        <begin position="129"/>
        <end position="149"/>
    </location>
</feature>
<reference evidence="3" key="1">
    <citation type="submission" date="2006-12" db="EMBL/GenBank/DDBJ databases">
        <title>Complete sequence of chromosome 1 of Paracoccus denitrificans PD1222.</title>
        <authorList>
            <person name="Copeland A."/>
            <person name="Lucas S."/>
            <person name="Lapidus A."/>
            <person name="Barry K."/>
            <person name="Detter J.C."/>
            <person name="Glavina del Rio T."/>
            <person name="Hammon N."/>
            <person name="Israni S."/>
            <person name="Dalin E."/>
            <person name="Tice H."/>
            <person name="Pitluck S."/>
            <person name="Munk A.C."/>
            <person name="Brettin T."/>
            <person name="Bruce D."/>
            <person name="Han C."/>
            <person name="Tapia R."/>
            <person name="Gilna P."/>
            <person name="Schmutz J."/>
            <person name="Larimer F."/>
            <person name="Land M."/>
            <person name="Hauser L."/>
            <person name="Kyrpides N."/>
            <person name="Lykidis A."/>
            <person name="Spiro S."/>
            <person name="Richardson D.J."/>
            <person name="Moir J.W.B."/>
            <person name="Ferguson S.J."/>
            <person name="van Spanning R.J.M."/>
            <person name="Richardson P."/>
        </authorList>
    </citation>
    <scope>NUCLEOTIDE SEQUENCE [LARGE SCALE GENOMIC DNA]</scope>
    <source>
        <strain evidence="3">Pd 1222</strain>
    </source>
</reference>
<feature type="region of interest" description="Disordered" evidence="1">
    <location>
        <begin position="34"/>
        <end position="58"/>
    </location>
</feature>
<protein>
    <submittedName>
        <fullName evidence="2">Uncharacterized protein</fullName>
    </submittedName>
</protein>
<dbReference type="Proteomes" id="UP000000361">
    <property type="component" value="Chromosome 1"/>
</dbReference>
<proteinExistence type="predicted"/>
<evidence type="ECO:0000313" key="3">
    <source>
        <dbReference type="Proteomes" id="UP000000361"/>
    </source>
</evidence>
<dbReference type="KEGG" id="pde:Pden_1371"/>
<evidence type="ECO:0000256" key="1">
    <source>
        <dbReference type="SAM" id="MobiDB-lite"/>
    </source>
</evidence>